<reference evidence="1 2" key="1">
    <citation type="submission" date="2018-11" db="EMBL/GenBank/DDBJ databases">
        <title>Taxonoimc description of Halomarina strain SPP-AMP-1.</title>
        <authorList>
            <person name="Pal Y."/>
            <person name="Srinivasana K."/>
            <person name="Verma A."/>
            <person name="Kumar P."/>
        </authorList>
    </citation>
    <scope>NUCLEOTIDE SEQUENCE [LARGE SCALE GENOMIC DNA]</scope>
    <source>
        <strain evidence="1 2">SPP-AMP-1</strain>
    </source>
</reference>
<dbReference type="InterPro" id="IPR036388">
    <property type="entry name" value="WH-like_DNA-bd_sf"/>
</dbReference>
<organism evidence="1 2">
    <name type="scientific">Halocatena pleomorpha</name>
    <dbReference type="NCBI Taxonomy" id="1785090"/>
    <lineage>
        <taxon>Archaea</taxon>
        <taxon>Methanobacteriati</taxon>
        <taxon>Methanobacteriota</taxon>
        <taxon>Stenosarchaea group</taxon>
        <taxon>Halobacteria</taxon>
        <taxon>Halobacteriales</taxon>
        <taxon>Natronomonadaceae</taxon>
        <taxon>Halocatena</taxon>
    </lineage>
</organism>
<keyword evidence="2" id="KW-1185">Reference proteome</keyword>
<dbReference type="RefSeq" id="WP_124953134.1">
    <property type="nucleotide sequence ID" value="NZ_RRCH01000001.1"/>
</dbReference>
<evidence type="ECO:0000313" key="2">
    <source>
        <dbReference type="Proteomes" id="UP000282322"/>
    </source>
</evidence>
<dbReference type="AlphaFoldDB" id="A0A3P3RL14"/>
<dbReference type="EMBL" id="RRCH01000001">
    <property type="protein sequence ID" value="RRJ34217.1"/>
    <property type="molecule type" value="Genomic_DNA"/>
</dbReference>
<dbReference type="InterPro" id="IPR036390">
    <property type="entry name" value="WH_DNA-bd_sf"/>
</dbReference>
<dbReference type="SUPFAM" id="SSF46785">
    <property type="entry name" value="Winged helix' DNA-binding domain"/>
    <property type="match status" value="1"/>
</dbReference>
<sequence>MGTDPVMTDDSPAIQNVLDALDDPDCRAILKETGQPMTAKELGERCEISTSTLYRKLDLLSTATLVRELHSVHPDRGRITRYQRDVASLNVSITDDDQFDVRIHRPERTADERLADMWSEMGEEL</sequence>
<dbReference type="Pfam" id="PF12840">
    <property type="entry name" value="HTH_20"/>
    <property type="match status" value="1"/>
</dbReference>
<comment type="caution">
    <text evidence="1">The sequence shown here is derived from an EMBL/GenBank/DDBJ whole genome shotgun (WGS) entry which is preliminary data.</text>
</comment>
<name>A0A3P3RL14_9EURY</name>
<dbReference type="Gene3D" id="1.10.10.10">
    <property type="entry name" value="Winged helix-like DNA-binding domain superfamily/Winged helix DNA-binding domain"/>
    <property type="match status" value="1"/>
</dbReference>
<dbReference type="Proteomes" id="UP000282322">
    <property type="component" value="Unassembled WGS sequence"/>
</dbReference>
<protein>
    <submittedName>
        <fullName evidence="1">ArsR family transcriptional regulator</fullName>
    </submittedName>
</protein>
<accession>A0A3P3RL14</accession>
<dbReference type="OrthoDB" id="10985at2157"/>
<gene>
    <name evidence="1" type="ORF">EIK79_00085</name>
</gene>
<evidence type="ECO:0000313" key="1">
    <source>
        <dbReference type="EMBL" id="RRJ34217.1"/>
    </source>
</evidence>
<proteinExistence type="predicted"/>